<dbReference type="InterPro" id="IPR051464">
    <property type="entry name" value="Peptidase_M42_aminopept"/>
</dbReference>
<keyword evidence="2" id="KW-0031">Aminopeptidase</keyword>
<feature type="binding site" evidence="8">
    <location>
        <position position="203"/>
    </location>
    <ligand>
        <name>Zn(2+)</name>
        <dbReference type="ChEBI" id="CHEBI:29105"/>
        <label>1</label>
    </ligand>
</feature>
<feature type="binding site" evidence="8">
    <location>
        <position position="203"/>
    </location>
    <ligand>
        <name>Zn(2+)</name>
        <dbReference type="ChEBI" id="CHEBI:29105"/>
        <label>2</label>
    </ligand>
</feature>
<dbReference type="GO" id="GO:0008810">
    <property type="term" value="F:cellulase activity"/>
    <property type="evidence" value="ECO:0007669"/>
    <property type="project" value="UniProtKB-EC"/>
</dbReference>
<feature type="binding site" evidence="8">
    <location>
        <position position="236"/>
    </location>
    <ligand>
        <name>Zn(2+)</name>
        <dbReference type="ChEBI" id="CHEBI:29105"/>
        <label>2</label>
    </ligand>
</feature>
<dbReference type="PANTHER" id="PTHR32481:SF0">
    <property type="entry name" value="AMINOPEPTIDASE YPDE-RELATED"/>
    <property type="match status" value="1"/>
</dbReference>
<evidence type="ECO:0000256" key="8">
    <source>
        <dbReference type="PIRSR" id="PIRSR001123-2"/>
    </source>
</evidence>
<organism evidence="9 10">
    <name type="scientific">Deinococcus soli</name>
    <name type="common">ex Cha et al. 2016</name>
    <dbReference type="NCBI Taxonomy" id="1309411"/>
    <lineage>
        <taxon>Bacteria</taxon>
        <taxon>Thermotogati</taxon>
        <taxon>Deinococcota</taxon>
        <taxon>Deinococci</taxon>
        <taxon>Deinococcales</taxon>
        <taxon>Deinococcaceae</taxon>
        <taxon>Deinococcus</taxon>
    </lineage>
</organism>
<evidence type="ECO:0000256" key="3">
    <source>
        <dbReference type="ARBA" id="ARBA00022670"/>
    </source>
</evidence>
<evidence type="ECO:0000256" key="6">
    <source>
        <dbReference type="PIRNR" id="PIRNR001123"/>
    </source>
</evidence>
<evidence type="ECO:0000256" key="5">
    <source>
        <dbReference type="ARBA" id="ARBA00022801"/>
    </source>
</evidence>
<dbReference type="EMBL" id="JAVDQK010000009">
    <property type="protein sequence ID" value="MDR6219871.1"/>
    <property type="molecule type" value="Genomic_DNA"/>
</dbReference>
<comment type="cofactor">
    <cofactor evidence="8">
        <name>a divalent metal cation</name>
        <dbReference type="ChEBI" id="CHEBI:60240"/>
    </cofactor>
    <text evidence="8">Binds 2 divalent metal cations per subunit.</text>
</comment>
<dbReference type="InterPro" id="IPR008007">
    <property type="entry name" value="Peptidase_M42"/>
</dbReference>
<reference evidence="9" key="1">
    <citation type="submission" date="2023-07" db="EMBL/GenBank/DDBJ databases">
        <title>Sorghum-associated microbial communities from plants grown in Nebraska, USA.</title>
        <authorList>
            <person name="Schachtman D."/>
        </authorList>
    </citation>
    <scope>NUCLEOTIDE SEQUENCE</scope>
    <source>
        <strain evidence="9">BE330</strain>
    </source>
</reference>
<dbReference type="Gene3D" id="2.40.30.40">
    <property type="entry name" value="Peptidase M42, domain 2"/>
    <property type="match status" value="1"/>
</dbReference>
<evidence type="ECO:0000256" key="7">
    <source>
        <dbReference type="PIRSR" id="PIRSR001123-1"/>
    </source>
</evidence>
<evidence type="ECO:0000256" key="2">
    <source>
        <dbReference type="ARBA" id="ARBA00022438"/>
    </source>
</evidence>
<accession>A0AAE3XF45</accession>
<dbReference type="GO" id="GO:0006508">
    <property type="term" value="P:proteolysis"/>
    <property type="evidence" value="ECO:0007669"/>
    <property type="project" value="UniProtKB-KW"/>
</dbReference>
<evidence type="ECO:0000313" key="10">
    <source>
        <dbReference type="Proteomes" id="UP001185331"/>
    </source>
</evidence>
<comment type="similarity">
    <text evidence="1 6">Belongs to the peptidase M42 family.</text>
</comment>
<evidence type="ECO:0000256" key="4">
    <source>
        <dbReference type="ARBA" id="ARBA00022723"/>
    </source>
</evidence>
<dbReference type="RefSeq" id="WP_309855984.1">
    <property type="nucleotide sequence ID" value="NZ_JAVDQJ010000008.1"/>
</dbReference>
<dbReference type="PIRSF" id="PIRSF001123">
    <property type="entry name" value="PepA_GA"/>
    <property type="match status" value="1"/>
</dbReference>
<keyword evidence="9" id="KW-0326">Glycosidase</keyword>
<evidence type="ECO:0000256" key="1">
    <source>
        <dbReference type="ARBA" id="ARBA00006272"/>
    </source>
</evidence>
<protein>
    <submittedName>
        <fullName evidence="9">Endoglucanase</fullName>
        <ecNumber evidence="9">3.2.1.4</ecNumber>
    </submittedName>
</protein>
<dbReference type="AlphaFoldDB" id="A0AAE3XF45"/>
<evidence type="ECO:0000313" key="9">
    <source>
        <dbReference type="EMBL" id="MDR6219871.1"/>
    </source>
</evidence>
<name>A0AAE3XF45_9DEIO</name>
<dbReference type="PANTHER" id="PTHR32481">
    <property type="entry name" value="AMINOPEPTIDASE"/>
    <property type="match status" value="1"/>
</dbReference>
<sequence length="369" mass="39766">MSKKQKKADAAPAATVPAATMTDLRLDLLMRLSDLPGVPGQEDAVRDLVLAELDGLVDEVCVDAMGNVIARRAPRKPRKGEVAERVMISAHMDEIGFLVRFIDERGFLRVQALGGFDTRNLFARDVTVHARGGALPGIMTPGGKPVHIASPEERKKIPEVREFFIDLGLSADEVRAQVRVGDMVTLDQTARQVGRLVCGKAMDDRASVFLLLETLRALRGQELRHELIAVFSTQEEVGLRGAITAAYGVQPTVGIGLDVTLAVDTPGVGPDEAVTHVGQGIGIKVFDSSMISHRGLVDSFWDLAQERGIPAQLEVLALGGTDGAAIQRSREGVPTLTLSLPTRYIHTVVEAVHVDDLRAGVDLLVAYLR</sequence>
<comment type="caution">
    <text evidence="9">The sequence shown here is derived from an EMBL/GenBank/DDBJ whole genome shotgun (WGS) entry which is preliminary data.</text>
</comment>
<dbReference type="Gene3D" id="3.40.630.10">
    <property type="entry name" value="Zn peptidases"/>
    <property type="match status" value="1"/>
</dbReference>
<dbReference type="SUPFAM" id="SSF101821">
    <property type="entry name" value="Aminopeptidase/glucanase lid domain"/>
    <property type="match status" value="1"/>
</dbReference>
<feature type="active site" description="Proton acceptor" evidence="7">
    <location>
        <position position="235"/>
    </location>
</feature>
<keyword evidence="5 9" id="KW-0378">Hydrolase</keyword>
<feature type="binding site" evidence="8">
    <location>
        <position position="91"/>
    </location>
    <ligand>
        <name>Zn(2+)</name>
        <dbReference type="ChEBI" id="CHEBI:29105"/>
        <label>1</label>
    </ligand>
</feature>
<gene>
    <name evidence="9" type="ORF">J2Y00_003478</name>
</gene>
<dbReference type="InterPro" id="IPR023367">
    <property type="entry name" value="Peptidase_M42_dom2"/>
</dbReference>
<keyword evidence="4 8" id="KW-0479">Metal-binding</keyword>
<dbReference type="EC" id="3.2.1.4" evidence="9"/>
<keyword evidence="3" id="KW-0645">Protease</keyword>
<dbReference type="GO" id="GO:0004177">
    <property type="term" value="F:aminopeptidase activity"/>
    <property type="evidence" value="ECO:0007669"/>
    <property type="project" value="UniProtKB-UniRule"/>
</dbReference>
<feature type="binding site" evidence="8">
    <location>
        <position position="258"/>
    </location>
    <ligand>
        <name>Zn(2+)</name>
        <dbReference type="ChEBI" id="CHEBI:29105"/>
        <label>1</label>
    </ligand>
</feature>
<dbReference type="CDD" id="cd05656">
    <property type="entry name" value="M42_Frv"/>
    <property type="match status" value="1"/>
</dbReference>
<dbReference type="Proteomes" id="UP001185331">
    <property type="component" value="Unassembled WGS sequence"/>
</dbReference>
<dbReference type="SUPFAM" id="SSF53187">
    <property type="entry name" value="Zn-dependent exopeptidases"/>
    <property type="match status" value="1"/>
</dbReference>
<dbReference type="Pfam" id="PF05343">
    <property type="entry name" value="Peptidase_M42"/>
    <property type="match status" value="1"/>
</dbReference>
<proteinExistence type="inferred from homology"/>
<feature type="binding site" evidence="8">
    <location>
        <position position="346"/>
    </location>
    <ligand>
        <name>Zn(2+)</name>
        <dbReference type="ChEBI" id="CHEBI:29105"/>
        <label>2</label>
    </ligand>
</feature>
<dbReference type="GO" id="GO:0046872">
    <property type="term" value="F:metal ion binding"/>
    <property type="evidence" value="ECO:0007669"/>
    <property type="project" value="UniProtKB-UniRule"/>
</dbReference>